<feature type="repeat" description="ANK" evidence="3">
    <location>
        <begin position="64"/>
        <end position="96"/>
    </location>
</feature>
<dbReference type="Gene3D" id="1.25.40.20">
    <property type="entry name" value="Ankyrin repeat-containing domain"/>
    <property type="match status" value="2"/>
</dbReference>
<gene>
    <name evidence="4" type="ORF">C7M84_024812</name>
</gene>
<dbReference type="PANTHER" id="PTHR24171:SF8">
    <property type="entry name" value="BRCA1-ASSOCIATED RING DOMAIN PROTEIN 1"/>
    <property type="match status" value="1"/>
</dbReference>
<dbReference type="OrthoDB" id="9995210at2759"/>
<name>A0A423U020_PENVA</name>
<keyword evidence="2 3" id="KW-0040">ANK repeat</keyword>
<protein>
    <submittedName>
        <fullName evidence="4">Ankyrin repeat and SOCS box protein 2</fullName>
    </submittedName>
</protein>
<dbReference type="GO" id="GO:0031436">
    <property type="term" value="C:BRCA1-BARD1 complex"/>
    <property type="evidence" value="ECO:0007669"/>
    <property type="project" value="TreeGrafter"/>
</dbReference>
<organism evidence="4 5">
    <name type="scientific">Penaeus vannamei</name>
    <name type="common">Whiteleg shrimp</name>
    <name type="synonym">Litopenaeus vannamei</name>
    <dbReference type="NCBI Taxonomy" id="6689"/>
    <lineage>
        <taxon>Eukaryota</taxon>
        <taxon>Metazoa</taxon>
        <taxon>Ecdysozoa</taxon>
        <taxon>Arthropoda</taxon>
        <taxon>Crustacea</taxon>
        <taxon>Multicrustacea</taxon>
        <taxon>Malacostraca</taxon>
        <taxon>Eumalacostraca</taxon>
        <taxon>Eucarida</taxon>
        <taxon>Decapoda</taxon>
        <taxon>Dendrobranchiata</taxon>
        <taxon>Penaeoidea</taxon>
        <taxon>Penaeidae</taxon>
        <taxon>Penaeus</taxon>
    </lineage>
</organism>
<dbReference type="PROSITE" id="PS50088">
    <property type="entry name" value="ANK_REPEAT"/>
    <property type="match status" value="4"/>
</dbReference>
<dbReference type="EMBL" id="QCYY01000894">
    <property type="protein sequence ID" value="ROT82024.1"/>
    <property type="molecule type" value="Genomic_DNA"/>
</dbReference>
<dbReference type="InterPro" id="IPR002110">
    <property type="entry name" value="Ankyrin_rpt"/>
</dbReference>
<dbReference type="STRING" id="6689.A0A423U020"/>
<reference evidence="4 5" key="2">
    <citation type="submission" date="2019-01" db="EMBL/GenBank/DDBJ databases">
        <title>The decoding of complex shrimp genome reveals the adaptation for benthos swimmer, frequently molting mechanism and breeding impact on genome.</title>
        <authorList>
            <person name="Sun Y."/>
            <person name="Gao Y."/>
            <person name="Yu Y."/>
        </authorList>
    </citation>
    <scope>NUCLEOTIDE SEQUENCE [LARGE SCALE GENOMIC DNA]</scope>
    <source>
        <tissue evidence="4">Muscle</tissue>
    </source>
</reference>
<evidence type="ECO:0000256" key="1">
    <source>
        <dbReference type="ARBA" id="ARBA00022737"/>
    </source>
</evidence>
<evidence type="ECO:0000313" key="5">
    <source>
        <dbReference type="Proteomes" id="UP000283509"/>
    </source>
</evidence>
<dbReference type="AlphaFoldDB" id="A0A423U020"/>
<reference evidence="4 5" key="1">
    <citation type="submission" date="2018-04" db="EMBL/GenBank/DDBJ databases">
        <authorList>
            <person name="Zhang X."/>
            <person name="Yuan J."/>
            <person name="Li F."/>
            <person name="Xiang J."/>
        </authorList>
    </citation>
    <scope>NUCLEOTIDE SEQUENCE [LARGE SCALE GENOMIC DNA]</scope>
    <source>
        <tissue evidence="4">Muscle</tissue>
    </source>
</reference>
<proteinExistence type="predicted"/>
<feature type="repeat" description="ANK" evidence="3">
    <location>
        <begin position="163"/>
        <end position="183"/>
    </location>
</feature>
<keyword evidence="5" id="KW-1185">Reference proteome</keyword>
<dbReference type="SUPFAM" id="SSF48403">
    <property type="entry name" value="Ankyrin repeat"/>
    <property type="match status" value="1"/>
</dbReference>
<evidence type="ECO:0000256" key="3">
    <source>
        <dbReference type="PROSITE-ProRule" id="PRU00023"/>
    </source>
</evidence>
<feature type="repeat" description="ANK" evidence="3">
    <location>
        <begin position="97"/>
        <end position="129"/>
    </location>
</feature>
<dbReference type="Proteomes" id="UP000283509">
    <property type="component" value="Unassembled WGS sequence"/>
</dbReference>
<dbReference type="GO" id="GO:0070531">
    <property type="term" value="C:BRCA1-A complex"/>
    <property type="evidence" value="ECO:0007669"/>
    <property type="project" value="TreeGrafter"/>
</dbReference>
<comment type="caution">
    <text evidence="4">The sequence shown here is derived from an EMBL/GenBank/DDBJ whole genome shotgun (WGS) entry which is preliminary data.</text>
</comment>
<dbReference type="PRINTS" id="PR01415">
    <property type="entry name" value="ANKYRIN"/>
</dbReference>
<dbReference type="SMART" id="SM00248">
    <property type="entry name" value="ANK"/>
    <property type="match status" value="4"/>
</dbReference>
<evidence type="ECO:0000256" key="2">
    <source>
        <dbReference type="ARBA" id="ARBA00023043"/>
    </source>
</evidence>
<dbReference type="GO" id="GO:0085020">
    <property type="term" value="P:protein K6-linked ubiquitination"/>
    <property type="evidence" value="ECO:0007669"/>
    <property type="project" value="TreeGrafter"/>
</dbReference>
<dbReference type="InterPro" id="IPR036770">
    <property type="entry name" value="Ankyrin_rpt-contain_sf"/>
</dbReference>
<dbReference type="Pfam" id="PF12796">
    <property type="entry name" value="Ank_2"/>
    <property type="match status" value="1"/>
</dbReference>
<evidence type="ECO:0000313" key="4">
    <source>
        <dbReference type="EMBL" id="ROT82024.1"/>
    </source>
</evidence>
<keyword evidence="1" id="KW-0677">Repeat</keyword>
<dbReference type="Pfam" id="PF13637">
    <property type="entry name" value="Ank_4"/>
    <property type="match status" value="1"/>
</dbReference>
<dbReference type="PROSITE" id="PS50297">
    <property type="entry name" value="ANK_REP_REGION"/>
    <property type="match status" value="4"/>
</dbReference>
<accession>A0A423U020</accession>
<dbReference type="GO" id="GO:0004842">
    <property type="term" value="F:ubiquitin-protein transferase activity"/>
    <property type="evidence" value="ECO:0007669"/>
    <property type="project" value="TreeGrafter"/>
</dbReference>
<dbReference type="PANTHER" id="PTHR24171">
    <property type="entry name" value="ANKYRIN REPEAT DOMAIN-CONTAINING PROTEIN 39-RELATED"/>
    <property type="match status" value="1"/>
</dbReference>
<feature type="repeat" description="ANK" evidence="3">
    <location>
        <begin position="130"/>
        <end position="162"/>
    </location>
</feature>
<sequence length="189" mass="20311">MSCVTATHSIHIISFEHPLLFFLCSHYYFTLSHVQQRDLAGAGDGQALRSALASLPPRAKKDFLGRHLLHEAAEEGREEVVEILVEAGADVNAKGSEGRTPLHEASSSGQEGVAEILTANGADLNAKTDDGSTPLYLASLNGHVAVVETLARKGADLDEKKSEGFAPLHRAAQYGHVEVIKLLPPRERT</sequence>